<dbReference type="GeneID" id="49385392"/>
<keyword evidence="2" id="KW-1185">Reference proteome</keyword>
<gene>
    <name evidence="1" type="ORF">SLAV_21815</name>
</gene>
<evidence type="ECO:0000313" key="1">
    <source>
        <dbReference type="EMBL" id="ATZ26180.1"/>
    </source>
</evidence>
<dbReference type="KEGG" id="slx:SLAV_21815"/>
<protein>
    <submittedName>
        <fullName evidence="1">Uncharacterized protein</fullName>
    </submittedName>
</protein>
<accession>A0A2K8PJ89</accession>
<name>A0A2K8PJ89_STRLA</name>
<reference evidence="1 2" key="1">
    <citation type="submission" date="2017-11" db="EMBL/GenBank/DDBJ databases">
        <title>Complete genome sequence of Streptomyces lavendulae subsp. lavendulae CCM 3239 (formerly 'Streptomyces aureofaciens CCM 3239'), the producer of the angucycline-type antibiotic auricin.</title>
        <authorList>
            <person name="Busche T."/>
            <person name="Novakova R."/>
            <person name="Al'Dilaimi A."/>
            <person name="Homerova D."/>
            <person name="Feckova L."/>
            <person name="Rezuchova B."/>
            <person name="Mingyar E."/>
            <person name="Csolleiova D."/>
            <person name="Bekeova C."/>
            <person name="Winkler A."/>
            <person name="Sevcikova B."/>
            <person name="Kalinowski J."/>
            <person name="Kormanec J."/>
            <person name="Ruckert C."/>
        </authorList>
    </citation>
    <scope>NUCLEOTIDE SEQUENCE [LARGE SCALE GENOMIC DNA]</scope>
    <source>
        <strain evidence="1 2">CCM 3239</strain>
    </source>
</reference>
<evidence type="ECO:0000313" key="2">
    <source>
        <dbReference type="Proteomes" id="UP000231791"/>
    </source>
</evidence>
<dbReference type="EMBL" id="CP024985">
    <property type="protein sequence ID" value="ATZ26180.1"/>
    <property type="molecule type" value="Genomic_DNA"/>
</dbReference>
<dbReference type="RefSeq" id="WP_051841068.1">
    <property type="nucleotide sequence ID" value="NZ_CP024985.1"/>
</dbReference>
<sequence>MKRIKAVVLAGAAVAGLTLAAAPAAQASTCEAGGGGLYICEYGVTDHALPDGHKEQFIVGTDEAMWTRHNMDGKWSGWVYLGGVFRGKIYVQERPEPEYPYAITVYAAGPGGKPWATKRMAPGLKWTPFFCMRCGG</sequence>
<dbReference type="Proteomes" id="UP000231791">
    <property type="component" value="Chromosome"/>
</dbReference>
<proteinExistence type="predicted"/>
<dbReference type="OrthoDB" id="4246838at2"/>
<organism evidence="1 2">
    <name type="scientific">Streptomyces lavendulae subsp. lavendulae</name>
    <dbReference type="NCBI Taxonomy" id="58340"/>
    <lineage>
        <taxon>Bacteria</taxon>
        <taxon>Bacillati</taxon>
        <taxon>Actinomycetota</taxon>
        <taxon>Actinomycetes</taxon>
        <taxon>Kitasatosporales</taxon>
        <taxon>Streptomycetaceae</taxon>
        <taxon>Streptomyces</taxon>
    </lineage>
</organism>
<dbReference type="AlphaFoldDB" id="A0A2K8PJ89"/>